<keyword evidence="1" id="KW-0472">Membrane</keyword>
<dbReference type="RefSeq" id="WP_238193328.1">
    <property type="nucleotide sequence ID" value="NZ_BPQJ01000054.1"/>
</dbReference>
<dbReference type="AlphaFoldDB" id="A0AA37HHJ8"/>
<feature type="transmembrane region" description="Helical" evidence="1">
    <location>
        <begin position="213"/>
        <end position="231"/>
    </location>
</feature>
<dbReference type="InterPro" id="IPR006160">
    <property type="entry name" value="SCFA_transpt_AtoE"/>
</dbReference>
<dbReference type="PANTHER" id="PTHR41983:SF2">
    <property type="entry name" value="SHORT-CHAIN FATTY ACID TRANSPORTER-RELATED"/>
    <property type="match status" value="1"/>
</dbReference>
<reference evidence="2" key="1">
    <citation type="journal article" date="2016" name="Front. Microbiol.">
        <title>Genome Sequence of the Piezophilic, Mesophilic Sulfate-Reducing Bacterium Desulfovibrio indicus J2T.</title>
        <authorList>
            <person name="Cao J."/>
            <person name="Maignien L."/>
            <person name="Shao Z."/>
            <person name="Alain K."/>
            <person name="Jebbar M."/>
        </authorList>
    </citation>
    <scope>NUCLEOTIDE SEQUENCE</scope>
    <source>
        <strain evidence="2">JCM 32048</strain>
    </source>
</reference>
<dbReference type="Pfam" id="PF02667">
    <property type="entry name" value="SCFA_trans"/>
    <property type="match status" value="1"/>
</dbReference>
<evidence type="ECO:0000313" key="2">
    <source>
        <dbReference type="EMBL" id="GJD66080.1"/>
    </source>
</evidence>
<protein>
    <submittedName>
        <fullName evidence="2">Short-chain fatty acid transporter</fullName>
    </submittedName>
</protein>
<evidence type="ECO:0000256" key="1">
    <source>
        <dbReference type="SAM" id="Phobius"/>
    </source>
</evidence>
<sequence>MTTVPDTIHARTAAPAPPRENLLVRLSQVMVAFAERWFPDAYVFVLLAAILVAAGALLHGGEAVTISRAFGDGFWSLIPFTMQMALVAVGGYVVAVSPPVARLMRRAASVPRTGRSAVVFVGVVSILLSLVNWGVSLIFSGLLVREIARRTDIRLDYRAAGAAGYLGLGFGFTLGISSSAAQLQATPASIPASLMPITGVISFYETILTWQNLLVIGVGALLSAAICHFTTPSDANAVTASDLGVSLAESRIEDQRPTRPGDFLEFSPILTILTVVLAAGWLYETFRSGNPLITLSGLNTYNFVFLLFGALLHWRPRSFLTSFSHAMPSVAGVLLQFPFYGGIAYMLTRVKNASGATLSDTIAHGFVSLAHDTGTFSAIVGLYSATLGFFIPSAGGKWVIEAPYVMKAANEVGAHLGWTVMVYNIAETLPNFINPFWMLPLLGVLGLKSKDLIGYTSMQFFIHFPIVMILASYLMTTFTYAPPVMP</sequence>
<feature type="transmembrane region" description="Helical" evidence="1">
    <location>
        <begin position="155"/>
        <end position="176"/>
    </location>
</feature>
<keyword evidence="3" id="KW-1185">Reference proteome</keyword>
<keyword evidence="1" id="KW-0812">Transmembrane</keyword>
<feature type="transmembrane region" description="Helical" evidence="1">
    <location>
        <begin position="117"/>
        <end position="143"/>
    </location>
</feature>
<keyword evidence="1" id="KW-1133">Transmembrane helix</keyword>
<dbReference type="EMBL" id="BPQJ01000054">
    <property type="protein sequence ID" value="GJD66080.1"/>
    <property type="molecule type" value="Genomic_DNA"/>
</dbReference>
<feature type="transmembrane region" description="Helical" evidence="1">
    <location>
        <begin position="41"/>
        <end position="61"/>
    </location>
</feature>
<proteinExistence type="predicted"/>
<feature type="transmembrane region" description="Helical" evidence="1">
    <location>
        <begin position="266"/>
        <end position="283"/>
    </location>
</feature>
<reference evidence="2" key="2">
    <citation type="submission" date="2021-08" db="EMBL/GenBank/DDBJ databases">
        <authorList>
            <person name="Tani A."/>
            <person name="Ola A."/>
            <person name="Ogura Y."/>
            <person name="Katsura K."/>
            <person name="Hayashi T."/>
        </authorList>
    </citation>
    <scope>NUCLEOTIDE SEQUENCE</scope>
    <source>
        <strain evidence="2">JCM 32048</strain>
    </source>
</reference>
<dbReference type="GO" id="GO:0005886">
    <property type="term" value="C:plasma membrane"/>
    <property type="evidence" value="ECO:0007669"/>
    <property type="project" value="TreeGrafter"/>
</dbReference>
<organism evidence="2 3">
    <name type="scientific">Methylobacterium frigidaeris</name>
    <dbReference type="NCBI Taxonomy" id="2038277"/>
    <lineage>
        <taxon>Bacteria</taxon>
        <taxon>Pseudomonadati</taxon>
        <taxon>Pseudomonadota</taxon>
        <taxon>Alphaproteobacteria</taxon>
        <taxon>Hyphomicrobiales</taxon>
        <taxon>Methylobacteriaceae</taxon>
        <taxon>Methylobacterium</taxon>
    </lineage>
</organism>
<gene>
    <name evidence="2" type="primary">atoE</name>
    <name evidence="2" type="ORF">MPEAHAMD_6276</name>
</gene>
<dbReference type="Proteomes" id="UP001055286">
    <property type="component" value="Unassembled WGS sequence"/>
</dbReference>
<feature type="transmembrane region" description="Helical" evidence="1">
    <location>
        <begin position="73"/>
        <end position="97"/>
    </location>
</feature>
<dbReference type="PANTHER" id="PTHR41983">
    <property type="entry name" value="SHORT-CHAIN FATTY ACID TRANSPORTER-RELATED"/>
    <property type="match status" value="1"/>
</dbReference>
<name>A0AA37HHJ8_9HYPH</name>
<comment type="caution">
    <text evidence="2">The sequence shown here is derived from an EMBL/GenBank/DDBJ whole genome shotgun (WGS) entry which is preliminary data.</text>
</comment>
<feature type="transmembrane region" description="Helical" evidence="1">
    <location>
        <begin position="295"/>
        <end position="314"/>
    </location>
</feature>
<accession>A0AA37HHJ8</accession>
<feature type="transmembrane region" description="Helical" evidence="1">
    <location>
        <begin position="460"/>
        <end position="481"/>
    </location>
</feature>
<evidence type="ECO:0000313" key="3">
    <source>
        <dbReference type="Proteomes" id="UP001055286"/>
    </source>
</evidence>
<feature type="transmembrane region" description="Helical" evidence="1">
    <location>
        <begin position="326"/>
        <end position="347"/>
    </location>
</feature>